<dbReference type="EMBL" id="CP034328">
    <property type="protein sequence ID" value="AZL57850.1"/>
    <property type="molecule type" value="Genomic_DNA"/>
</dbReference>
<gene>
    <name evidence="1" type="ORF">EI545_02755</name>
</gene>
<name>A0A3S8U2K6_9RHOB</name>
<dbReference type="Proteomes" id="UP000282002">
    <property type="component" value="Chromosome"/>
</dbReference>
<keyword evidence="2" id="KW-1185">Reference proteome</keyword>
<dbReference type="KEGG" id="taw:EI545_02755"/>
<organism evidence="1 2">
    <name type="scientific">Tabrizicola piscis</name>
    <dbReference type="NCBI Taxonomy" id="2494374"/>
    <lineage>
        <taxon>Bacteria</taxon>
        <taxon>Pseudomonadati</taxon>
        <taxon>Pseudomonadota</taxon>
        <taxon>Alphaproteobacteria</taxon>
        <taxon>Rhodobacterales</taxon>
        <taxon>Paracoccaceae</taxon>
        <taxon>Tabrizicola</taxon>
    </lineage>
</organism>
<evidence type="ECO:0000313" key="1">
    <source>
        <dbReference type="EMBL" id="AZL57850.1"/>
    </source>
</evidence>
<reference evidence="1 2" key="1">
    <citation type="submission" date="2018-12" db="EMBL/GenBank/DDBJ databases">
        <title>Complete genome sequencing of Tabrizicola sp. K13M18.</title>
        <authorList>
            <person name="Bae J.-W."/>
        </authorList>
    </citation>
    <scope>NUCLEOTIDE SEQUENCE [LARGE SCALE GENOMIC DNA]</scope>
    <source>
        <strain evidence="1 2">K13M18</strain>
    </source>
</reference>
<protein>
    <submittedName>
        <fullName evidence="1">Uncharacterized protein</fullName>
    </submittedName>
</protein>
<dbReference type="AlphaFoldDB" id="A0A3S8U2K6"/>
<proteinExistence type="predicted"/>
<evidence type="ECO:0000313" key="2">
    <source>
        <dbReference type="Proteomes" id="UP000282002"/>
    </source>
</evidence>
<dbReference type="OrthoDB" id="7845139at2"/>
<accession>A0A3S8U2K6</accession>
<sequence length="192" mass="20862">MTPALSVIDLIPHVHRTPALAALRRAVVEGRPAVLPLSDEDRDLAFHDASVQLTSPIGARVLKALYLGGHLKLKKPGLKPVPALDAYIATEPVFRADVARILAAEEAKRLRLDQIIADPDCARPDELSPFLINKVFTARLGHDAFGELTIAGVTCYRTLVPPPATDDDRQRAEARMSAWWLDAAGNRQGDPA</sequence>